<keyword evidence="5" id="KW-0333">Golgi apparatus</keyword>
<dbReference type="Pfam" id="PF20655">
    <property type="entry name" value="Vps52_C"/>
    <property type="match status" value="1"/>
</dbReference>
<dbReference type="PANTHER" id="PTHR14190:SF7">
    <property type="entry name" value="VACUOLAR PROTEIN SORTING-ASSOCIATED PROTEIN 52 HOMOLOG"/>
    <property type="match status" value="1"/>
</dbReference>
<evidence type="ECO:0000256" key="2">
    <source>
        <dbReference type="ARBA" id="ARBA00008180"/>
    </source>
</evidence>
<evidence type="ECO:0000313" key="9">
    <source>
        <dbReference type="Proteomes" id="UP000188268"/>
    </source>
</evidence>
<dbReference type="GO" id="GO:0006896">
    <property type="term" value="P:Golgi to vacuole transport"/>
    <property type="evidence" value="ECO:0007669"/>
    <property type="project" value="TreeGrafter"/>
</dbReference>
<evidence type="ECO:0000313" key="8">
    <source>
        <dbReference type="EMBL" id="OMO89265.1"/>
    </source>
</evidence>
<dbReference type="GO" id="GO:0042147">
    <property type="term" value="P:retrograde transport, endosome to Golgi"/>
    <property type="evidence" value="ECO:0007669"/>
    <property type="project" value="TreeGrafter"/>
</dbReference>
<sequence length="703" mass="80377">MADVAANNVSHQTDTPKNLFDFGAFVGDLIVEDDASSDDISLEGLQQELEECKNDDVVANILSKGIKLREYTKGVENNLRQVELDSIQDYIKESDNLVSLHDQILDCDSILSQMETLLSGFQAEIGSISSDIKILQEKSMDMGLKLKNRKVAESKLAKFVEDIILPPRMVDIIVDGEVNDEYIRTLDILSKKLKFVEVEPMVKASKALKDVQPELEKLRHKAVSKVFDFIVQKLQALRKPKTNIQILQQNVLLKYKYVICFLKEHSKEVYSEVRAAYCDTMNKVLSAQFRAYIQALEKLQLDIATSNDLIGVETRSTSLFSRGREPLKNRSAVFALGERLNVLKEIDQPALIPHIAEASSLKYPYEVLFRSLHKLLMDTATSEYLFCDEFFGEESIFYEIFAGPFAVIDEHFSSVLPNCYDAIGVMLIIRIIHQHQLIMSRRRIPCLDSYLDKVNISLWPRFKMVFDMHLSSLRNANVKLLWEDDIHPHYVMRRYAEFTASLIHLNVEYGDGQLELNMERLRMAVDDLIMKLAKMFSKPKLQIVFLINNYDMTIAVLKEAGPEGGKIQLHFEELLKSNTGLFVEELLVEHFSDLIKFVKTRASEDPNATSERPITVAEVEPLVKDFASRWKAAIELMHKDVITSFSNFLCGMEILRAALTQLLLYYTRLSDCIKKINGGTALNKDLVSISSIMYEIRKYSRTF</sequence>
<evidence type="ECO:0000256" key="5">
    <source>
        <dbReference type="ARBA" id="ARBA00023034"/>
    </source>
</evidence>
<dbReference type="GO" id="GO:0005829">
    <property type="term" value="C:cytosol"/>
    <property type="evidence" value="ECO:0007669"/>
    <property type="project" value="GOC"/>
</dbReference>
<protein>
    <submittedName>
        <fullName evidence="8">Vps52/Sac2</fullName>
    </submittedName>
</protein>
<evidence type="ECO:0000256" key="4">
    <source>
        <dbReference type="ARBA" id="ARBA00022927"/>
    </source>
</evidence>
<evidence type="ECO:0000256" key="1">
    <source>
        <dbReference type="ARBA" id="ARBA00004601"/>
    </source>
</evidence>
<dbReference type="GO" id="GO:0000938">
    <property type="term" value="C:GARP complex"/>
    <property type="evidence" value="ECO:0007669"/>
    <property type="project" value="TreeGrafter"/>
</dbReference>
<evidence type="ECO:0000256" key="3">
    <source>
        <dbReference type="ARBA" id="ARBA00022448"/>
    </source>
</evidence>
<evidence type="ECO:0000259" key="7">
    <source>
        <dbReference type="Pfam" id="PF20655"/>
    </source>
</evidence>
<dbReference type="STRING" id="210143.A0A1R3J358"/>
<feature type="domain" description="Vps52 C-terminal" evidence="7">
    <location>
        <begin position="279"/>
        <end position="583"/>
    </location>
</feature>
<dbReference type="InterPro" id="IPR048361">
    <property type="entry name" value="Vps52_C"/>
</dbReference>
<evidence type="ECO:0000259" key="6">
    <source>
        <dbReference type="Pfam" id="PF04129"/>
    </source>
</evidence>
<accession>A0A1R3J358</accession>
<dbReference type="OMA" id="IHVVMVE"/>
<dbReference type="AlphaFoldDB" id="A0A1R3J358"/>
<keyword evidence="4" id="KW-0653">Protein transport</keyword>
<reference evidence="8 9" key="1">
    <citation type="submission" date="2013-09" db="EMBL/GenBank/DDBJ databases">
        <title>Corchorus capsularis genome sequencing.</title>
        <authorList>
            <person name="Alam M."/>
            <person name="Haque M.S."/>
            <person name="Islam M.S."/>
            <person name="Emdad E.M."/>
            <person name="Islam M.M."/>
            <person name="Ahmed B."/>
            <person name="Halim A."/>
            <person name="Hossen Q.M.M."/>
            <person name="Hossain M.Z."/>
            <person name="Ahmed R."/>
            <person name="Khan M.M."/>
            <person name="Islam R."/>
            <person name="Rashid M.M."/>
            <person name="Khan S.A."/>
            <person name="Rahman M.S."/>
            <person name="Alam M."/>
        </authorList>
    </citation>
    <scope>NUCLEOTIDE SEQUENCE [LARGE SCALE GENOMIC DNA]</scope>
    <source>
        <strain evidence="9">cv. CVL-1</strain>
        <tissue evidence="8">Whole seedling</tissue>
    </source>
</reference>
<comment type="caution">
    <text evidence="8">The sequence shown here is derived from an EMBL/GenBank/DDBJ whole genome shotgun (WGS) entry which is preliminary data.</text>
</comment>
<comment type="subcellular location">
    <subcellularLocation>
        <location evidence="1">Golgi apparatus</location>
        <location evidence="1">trans-Golgi network</location>
    </subcellularLocation>
</comment>
<dbReference type="OrthoDB" id="19482at2759"/>
<feature type="domain" description="Vps52 coiled-coil" evidence="6">
    <location>
        <begin position="89"/>
        <end position="262"/>
    </location>
</feature>
<keyword evidence="3" id="KW-0813">Transport</keyword>
<dbReference type="InterPro" id="IPR007258">
    <property type="entry name" value="Vps52"/>
</dbReference>
<gene>
    <name evidence="8" type="ORF">CCACVL1_07953</name>
</gene>
<dbReference type="GO" id="GO:0032456">
    <property type="term" value="P:endocytic recycling"/>
    <property type="evidence" value="ECO:0007669"/>
    <property type="project" value="TreeGrafter"/>
</dbReference>
<name>A0A1R3J358_COCAP</name>
<proteinExistence type="inferred from homology"/>
<dbReference type="InterPro" id="IPR048319">
    <property type="entry name" value="Vps52_CC"/>
</dbReference>
<dbReference type="EMBL" id="AWWV01008782">
    <property type="protein sequence ID" value="OMO89265.1"/>
    <property type="molecule type" value="Genomic_DNA"/>
</dbReference>
<comment type="similarity">
    <text evidence="2">Belongs to the VPS52 family.</text>
</comment>
<dbReference type="Pfam" id="PF04129">
    <property type="entry name" value="Vps52_CC"/>
    <property type="match status" value="1"/>
</dbReference>
<keyword evidence="9" id="KW-1185">Reference proteome</keyword>
<dbReference type="GO" id="GO:0015031">
    <property type="term" value="P:protein transport"/>
    <property type="evidence" value="ECO:0007669"/>
    <property type="project" value="UniProtKB-KW"/>
</dbReference>
<dbReference type="GO" id="GO:0019905">
    <property type="term" value="F:syntaxin binding"/>
    <property type="evidence" value="ECO:0007669"/>
    <property type="project" value="TreeGrafter"/>
</dbReference>
<dbReference type="Proteomes" id="UP000188268">
    <property type="component" value="Unassembled WGS sequence"/>
</dbReference>
<dbReference type="PANTHER" id="PTHR14190">
    <property type="entry name" value="SUPPRESSOR OF ACTIN MUTATIONS 2/VACUOLAR PROTEIN SORTING 52"/>
    <property type="match status" value="1"/>
</dbReference>
<organism evidence="8 9">
    <name type="scientific">Corchorus capsularis</name>
    <name type="common">Jute</name>
    <dbReference type="NCBI Taxonomy" id="210143"/>
    <lineage>
        <taxon>Eukaryota</taxon>
        <taxon>Viridiplantae</taxon>
        <taxon>Streptophyta</taxon>
        <taxon>Embryophyta</taxon>
        <taxon>Tracheophyta</taxon>
        <taxon>Spermatophyta</taxon>
        <taxon>Magnoliopsida</taxon>
        <taxon>eudicotyledons</taxon>
        <taxon>Gunneridae</taxon>
        <taxon>Pentapetalae</taxon>
        <taxon>rosids</taxon>
        <taxon>malvids</taxon>
        <taxon>Malvales</taxon>
        <taxon>Malvaceae</taxon>
        <taxon>Grewioideae</taxon>
        <taxon>Apeibeae</taxon>
        <taxon>Corchorus</taxon>
    </lineage>
</organism>
<dbReference type="Gramene" id="OMO89265">
    <property type="protein sequence ID" value="OMO89265"/>
    <property type="gene ID" value="CCACVL1_07953"/>
</dbReference>